<dbReference type="GeneID" id="102698036"/>
<keyword evidence="4" id="KW-0391">Immunity</keyword>
<feature type="transmembrane region" description="Helical" evidence="8">
    <location>
        <begin position="252"/>
        <end position="274"/>
    </location>
</feature>
<dbReference type="SMART" id="SM00406">
    <property type="entry name" value="IGv"/>
    <property type="match status" value="1"/>
</dbReference>
<dbReference type="InterPro" id="IPR003599">
    <property type="entry name" value="Ig_sub"/>
</dbReference>
<dbReference type="Ensembl" id="ENSLOCT00000013342.1">
    <property type="protein sequence ID" value="ENSLOCP00000013314.1"/>
    <property type="gene ID" value="ENSLOCG00000010865.1"/>
</dbReference>
<dbReference type="SMART" id="SM00409">
    <property type="entry name" value="IG"/>
    <property type="match status" value="2"/>
</dbReference>
<feature type="chain" id="PRO_5004866861" evidence="9">
    <location>
        <begin position="17"/>
        <end position="352"/>
    </location>
</feature>
<keyword evidence="5 8" id="KW-0472">Membrane</keyword>
<dbReference type="GO" id="GO:0005886">
    <property type="term" value="C:plasma membrane"/>
    <property type="evidence" value="ECO:0007669"/>
    <property type="project" value="UniProtKB-SubCell"/>
</dbReference>
<dbReference type="GeneTree" id="ENSGT01030000234530"/>
<feature type="signal peptide" evidence="9">
    <location>
        <begin position="1"/>
        <end position="16"/>
    </location>
</feature>
<dbReference type="InterPro" id="IPR013106">
    <property type="entry name" value="Ig_V-set"/>
</dbReference>
<keyword evidence="8" id="KW-1133">Transmembrane helix</keyword>
<dbReference type="Gene3D" id="2.60.40.10">
    <property type="entry name" value="Immunoglobulins"/>
    <property type="match status" value="2"/>
</dbReference>
<evidence type="ECO:0000256" key="9">
    <source>
        <dbReference type="SAM" id="SignalP"/>
    </source>
</evidence>
<dbReference type="EMBL" id="AHAT01036078">
    <property type="status" value="NOT_ANNOTATED_CDS"/>
    <property type="molecule type" value="Genomic_DNA"/>
</dbReference>
<dbReference type="InterPro" id="IPR052051">
    <property type="entry name" value="TCR_complex_component"/>
</dbReference>
<keyword evidence="3 9" id="KW-0732">Signal</keyword>
<evidence type="ECO:0000256" key="4">
    <source>
        <dbReference type="ARBA" id="ARBA00022859"/>
    </source>
</evidence>
<keyword evidence="8" id="KW-0812">Transmembrane</keyword>
<proteinExistence type="predicted"/>
<evidence type="ECO:0000256" key="1">
    <source>
        <dbReference type="ARBA" id="ARBA00004236"/>
    </source>
</evidence>
<comment type="subcellular location">
    <subcellularLocation>
        <location evidence="1">Cell membrane</location>
    </subcellularLocation>
</comment>
<evidence type="ECO:0000256" key="3">
    <source>
        <dbReference type="ARBA" id="ARBA00022729"/>
    </source>
</evidence>
<keyword evidence="6" id="KW-1015">Disulfide bond</keyword>
<reference evidence="11" key="2">
    <citation type="submission" date="2025-08" db="UniProtKB">
        <authorList>
            <consortium name="Ensembl"/>
        </authorList>
    </citation>
    <scope>IDENTIFICATION</scope>
</reference>
<dbReference type="SUPFAM" id="SSF48726">
    <property type="entry name" value="Immunoglobulin"/>
    <property type="match status" value="2"/>
</dbReference>
<evidence type="ECO:0000256" key="6">
    <source>
        <dbReference type="ARBA" id="ARBA00023157"/>
    </source>
</evidence>
<name>W5MY55_LEPOC</name>
<protein>
    <submittedName>
        <fullName evidence="11">Uncharacterized LOC102698036</fullName>
    </submittedName>
</protein>
<dbReference type="GO" id="GO:0009617">
    <property type="term" value="P:response to bacterium"/>
    <property type="evidence" value="ECO:0000318"/>
    <property type="project" value="GO_Central"/>
</dbReference>
<dbReference type="InterPro" id="IPR013783">
    <property type="entry name" value="Ig-like_fold"/>
</dbReference>
<dbReference type="PANTHER" id="PTHR19433:SF133">
    <property type="entry name" value="IMMUNE-TYPE RECEPTOR 5 PRECURSOR-RELATED"/>
    <property type="match status" value="1"/>
</dbReference>
<dbReference type="InParanoid" id="W5MY55"/>
<keyword evidence="7" id="KW-0325">Glycoprotein</keyword>
<dbReference type="Pfam" id="PF07686">
    <property type="entry name" value="V-set"/>
    <property type="match status" value="1"/>
</dbReference>
<reference evidence="12" key="1">
    <citation type="submission" date="2011-12" db="EMBL/GenBank/DDBJ databases">
        <title>The Draft Genome of Lepisosteus oculatus.</title>
        <authorList>
            <consortium name="The Broad Institute Genome Assembly &amp; Analysis Group"/>
            <consortium name="Computational R&amp;D Group"/>
            <consortium name="and Sequencing Platform"/>
            <person name="Di Palma F."/>
            <person name="Alfoldi J."/>
            <person name="Johnson J."/>
            <person name="Berlin A."/>
            <person name="Gnerre S."/>
            <person name="Jaffe D."/>
            <person name="MacCallum I."/>
            <person name="Young S."/>
            <person name="Walker B.J."/>
            <person name="Lander E.S."/>
            <person name="Lindblad-Toh K."/>
        </authorList>
    </citation>
    <scope>NUCLEOTIDE SEQUENCE [LARGE SCALE GENOMIC DNA]</scope>
</reference>
<dbReference type="STRING" id="7918.ENSLOCP00000013314"/>
<evidence type="ECO:0000313" key="11">
    <source>
        <dbReference type="Ensembl" id="ENSLOCP00000013314.1"/>
    </source>
</evidence>
<dbReference type="AlphaFoldDB" id="W5MY55"/>
<keyword evidence="12" id="KW-1185">Reference proteome</keyword>
<evidence type="ECO:0000256" key="5">
    <source>
        <dbReference type="ARBA" id="ARBA00023136"/>
    </source>
</evidence>
<organism evidence="11 12">
    <name type="scientific">Lepisosteus oculatus</name>
    <name type="common">Spotted gar</name>
    <dbReference type="NCBI Taxonomy" id="7918"/>
    <lineage>
        <taxon>Eukaryota</taxon>
        <taxon>Metazoa</taxon>
        <taxon>Chordata</taxon>
        <taxon>Craniata</taxon>
        <taxon>Vertebrata</taxon>
        <taxon>Euteleostomi</taxon>
        <taxon>Actinopterygii</taxon>
        <taxon>Neopterygii</taxon>
        <taxon>Holostei</taxon>
        <taxon>Semionotiformes</taxon>
        <taxon>Lepisosteidae</taxon>
        <taxon>Lepisosteus</taxon>
    </lineage>
</organism>
<keyword evidence="2" id="KW-1003">Cell membrane</keyword>
<evidence type="ECO:0000256" key="7">
    <source>
        <dbReference type="ARBA" id="ARBA00023180"/>
    </source>
</evidence>
<dbReference type="CDD" id="cd00099">
    <property type="entry name" value="IgV"/>
    <property type="match status" value="1"/>
</dbReference>
<dbReference type="Bgee" id="ENSLOCG00000010865">
    <property type="expression patterns" value="Expressed in heart and 8 other cell types or tissues"/>
</dbReference>
<dbReference type="Proteomes" id="UP000018468">
    <property type="component" value="Linkage group LG14"/>
</dbReference>
<dbReference type="InterPro" id="IPR036179">
    <property type="entry name" value="Ig-like_dom_sf"/>
</dbReference>
<dbReference type="PANTHER" id="PTHR19433">
    <property type="entry name" value="T-CELL RECEPTOR ALPHA CHAIN V REGION-RELATED"/>
    <property type="match status" value="1"/>
</dbReference>
<dbReference type="OrthoDB" id="6370831at2759"/>
<dbReference type="InterPro" id="IPR007110">
    <property type="entry name" value="Ig-like_dom"/>
</dbReference>
<sequence>MLKCCLLMCLFRVISPDLISQPRSSVMVQLGKSATLECTIEQKHLSHLVWYKQVIAQAPSCILSSFGHSNLFTLYEGLKDTRFVMQKNGTRFNLHISKVEFSDIATYYCGAIRYTDLKFGNGTILLVKDDEARIWPVLSTLSKSLQSGDNTDKWCVMYRQTHTGNPNVSWFGHLLGQPFTQLTFTQGIVFQRSSEAGLPTQSCIYDLPKSNLSHSEAGIYYCAVATCGEIVFGNGTLHDEAHVYQSHDSRQFLVVLGLGILNGVLVVVIAVLWYGYSQLAHCGCCVESACEHVAHSSSQHTQPDSSQHRNEETSTVTYASLEFKHIRTGMGHRRRELNKDTIYSNFMFQQWE</sequence>
<evidence type="ECO:0000256" key="8">
    <source>
        <dbReference type="SAM" id="Phobius"/>
    </source>
</evidence>
<evidence type="ECO:0000259" key="10">
    <source>
        <dbReference type="PROSITE" id="PS50835"/>
    </source>
</evidence>
<dbReference type="PROSITE" id="PS50835">
    <property type="entry name" value="IG_LIKE"/>
    <property type="match status" value="1"/>
</dbReference>
<reference evidence="11" key="3">
    <citation type="submission" date="2025-09" db="UniProtKB">
        <authorList>
            <consortium name="Ensembl"/>
        </authorList>
    </citation>
    <scope>IDENTIFICATION</scope>
</reference>
<dbReference type="RefSeq" id="XP_015217291.1">
    <property type="nucleotide sequence ID" value="XM_015361805.1"/>
</dbReference>
<accession>W5MY55</accession>
<evidence type="ECO:0000256" key="2">
    <source>
        <dbReference type="ARBA" id="ARBA00022475"/>
    </source>
</evidence>
<dbReference type="KEGG" id="loc:102698036"/>
<dbReference type="GO" id="GO:0002376">
    <property type="term" value="P:immune system process"/>
    <property type="evidence" value="ECO:0007669"/>
    <property type="project" value="UniProtKB-KW"/>
</dbReference>
<feature type="domain" description="Ig-like" evidence="10">
    <location>
        <begin position="16"/>
        <end position="109"/>
    </location>
</feature>
<evidence type="ECO:0000313" key="12">
    <source>
        <dbReference type="Proteomes" id="UP000018468"/>
    </source>
</evidence>
<dbReference type="HOGENOM" id="CLU_055459_0_0_1"/>